<evidence type="ECO:0000313" key="12">
    <source>
        <dbReference type="EMBL" id="CAQ57477.1"/>
    </source>
</evidence>
<keyword evidence="7" id="KW-0449">Lipoprotein</keyword>
<dbReference type="GO" id="GO:0098552">
    <property type="term" value="C:side of membrane"/>
    <property type="evidence" value="ECO:0007669"/>
    <property type="project" value="UniProtKB-KW"/>
</dbReference>
<keyword evidence="3" id="KW-1003">Cell membrane</keyword>
<evidence type="ECO:0000256" key="9">
    <source>
        <dbReference type="SAM" id="SignalP"/>
    </source>
</evidence>
<dbReference type="GO" id="GO:0042783">
    <property type="term" value="P:symbiont-mediated evasion of host immune response"/>
    <property type="evidence" value="ECO:0007669"/>
    <property type="project" value="InterPro"/>
</dbReference>
<dbReference type="Pfam" id="PF00913">
    <property type="entry name" value="Trypan_glycop"/>
    <property type="match status" value="1"/>
</dbReference>
<dbReference type="EMBL" id="FM162583">
    <property type="protein sequence ID" value="CAQ57489.1"/>
    <property type="molecule type" value="Genomic_DNA"/>
</dbReference>
<dbReference type="EMBL" id="FM162582">
    <property type="protein sequence ID" value="CAQ57477.1"/>
    <property type="molecule type" value="Genomic_DNA"/>
</dbReference>
<feature type="region of interest" description="Disordered" evidence="8">
    <location>
        <begin position="430"/>
        <end position="463"/>
    </location>
</feature>
<evidence type="ECO:0000256" key="1">
    <source>
        <dbReference type="ARBA" id="ARBA00002523"/>
    </source>
</evidence>
<feature type="signal peptide" evidence="9">
    <location>
        <begin position="1"/>
        <end position="23"/>
    </location>
</feature>
<evidence type="ECO:0000256" key="3">
    <source>
        <dbReference type="ARBA" id="ARBA00022475"/>
    </source>
</evidence>
<dbReference type="Pfam" id="PF10659">
    <property type="entry name" value="Trypan_glycop_C"/>
    <property type="match status" value="1"/>
</dbReference>
<comment type="subcellular location">
    <subcellularLocation>
        <location evidence="2">Cell membrane</location>
        <topology evidence="2">Lipid-anchor</topology>
        <topology evidence="2">GPI-anchor</topology>
    </subcellularLocation>
</comment>
<keyword evidence="9" id="KW-0732">Signal</keyword>
<dbReference type="InterPro" id="IPR001812">
    <property type="entry name" value="Trypano_VSG_A_N_dom"/>
</dbReference>
<evidence type="ECO:0000256" key="7">
    <source>
        <dbReference type="ARBA" id="ARBA00023288"/>
    </source>
</evidence>
<feature type="domain" description="Trypanosome variant surface glycoprotein C-terminal" evidence="11">
    <location>
        <begin position="403"/>
        <end position="498"/>
    </location>
</feature>
<sequence length="499" mass="53684">MQRLGTAVFFLLAFRYSTEQAVGLKEPNAPCTTACGCKSRLLKRLDLYTSKYADGINNERENSEAYSKLVTAALAAVPTMQRKILPLLGAAADILDICRRELATARPLVQAAISKIEEAAGVYNTLHKLERGLGEAKIEFGGTDLRLTKTKFRATSLGTIHTADCPNADPGETNVKIGLEHEENEPEPAKLITHGHLDATCASGVGQSSSCHTTAVEANTHLTLGLTFSGSSKDESATWNAATNNKRAIHSNDADFLGSNATVAHEALKAIRSAGASTPCSSLITDFNAVRANPKFKLMVIKALLNKPTAEKESDAPADEVNNAINSAYGREGSEYNTKTWKDIGSTRIPKADPSGEKTDTIDKLSSLPQWGDAIARLLLQEITKQEEQSIKTSSDEATNKECDKHTAKTEGECTKLGCDYDAENKKCKPKSEKETTAAGKKDRAAGETGCAKHGTDKDKCENDKSCKWENNACKDSSILATKKFALSMVSAAFVTLLF</sequence>
<name>B3GVT4_TRYBB</name>
<comment type="function">
    <text evidence="1">VSG forms a coat on the surface of the parasite. The trypanosome evades the immune response of the host by expressing a series of antigenically distinct VSGs from an estimated 1000 VSG genes.</text>
</comment>
<feature type="chain" id="PRO_5007640128" evidence="9">
    <location>
        <begin position="24"/>
        <end position="499"/>
    </location>
</feature>
<evidence type="ECO:0000256" key="6">
    <source>
        <dbReference type="ARBA" id="ARBA00023180"/>
    </source>
</evidence>
<keyword evidence="6" id="KW-0325">Glycoprotein</keyword>
<keyword evidence="4" id="KW-0336">GPI-anchor</keyword>
<evidence type="ECO:0000259" key="10">
    <source>
        <dbReference type="Pfam" id="PF00913"/>
    </source>
</evidence>
<dbReference type="InterPro" id="IPR019609">
    <property type="entry name" value="Variant_surf_glycoprt_trypan_C"/>
</dbReference>
<protein>
    <submittedName>
        <fullName evidence="12">Variant surface glycoprotein</fullName>
    </submittedName>
</protein>
<organism evidence="12">
    <name type="scientific">Trypanosoma brucei brucei</name>
    <dbReference type="NCBI Taxonomy" id="5702"/>
    <lineage>
        <taxon>Eukaryota</taxon>
        <taxon>Discoba</taxon>
        <taxon>Euglenozoa</taxon>
        <taxon>Kinetoplastea</taxon>
        <taxon>Metakinetoplastina</taxon>
        <taxon>Trypanosomatida</taxon>
        <taxon>Trypanosomatidae</taxon>
        <taxon>Trypanosoma</taxon>
    </lineage>
</organism>
<proteinExistence type="predicted"/>
<evidence type="ECO:0000256" key="4">
    <source>
        <dbReference type="ARBA" id="ARBA00022622"/>
    </source>
</evidence>
<evidence type="ECO:0000259" key="11">
    <source>
        <dbReference type="Pfam" id="PF10659"/>
    </source>
</evidence>
<dbReference type="AlphaFoldDB" id="B3GVT4"/>
<dbReference type="GO" id="GO:0005886">
    <property type="term" value="C:plasma membrane"/>
    <property type="evidence" value="ECO:0007669"/>
    <property type="project" value="UniProtKB-SubCell"/>
</dbReference>
<evidence type="ECO:0000256" key="8">
    <source>
        <dbReference type="SAM" id="MobiDB-lite"/>
    </source>
</evidence>
<keyword evidence="5" id="KW-0472">Membrane</keyword>
<gene>
    <name evidence="12" type="ORF">Tb427.BES51.12</name>
    <name evidence="13" type="ORF">Tb427.BES59.12</name>
</gene>
<feature type="domain" description="Trypanosome variant surface glycoprotein A-type N-terminal" evidence="10">
    <location>
        <begin position="261"/>
        <end position="370"/>
    </location>
</feature>
<accession>B3GVT4</accession>
<evidence type="ECO:0000256" key="2">
    <source>
        <dbReference type="ARBA" id="ARBA00004609"/>
    </source>
</evidence>
<dbReference type="SUPFAM" id="SSF58087">
    <property type="entry name" value="Variant surface glycoprotein (N-terminal domain)"/>
    <property type="match status" value="1"/>
</dbReference>
<reference evidence="12" key="1">
    <citation type="submission" date="2008-05" db="EMBL/GenBank/DDBJ databases">
        <title>The architecture of bloodstream-form variant surface glycoprotein expression sites in Trypanosoma brucei Lister 427.</title>
        <authorList>
            <person name="Hertz-Fowler C."/>
            <person name="Figueiredo L.M."/>
            <person name="Quail M.A."/>
            <person name="Becker M."/>
            <person name="Jackson A."/>
            <person name="Bason N."/>
            <person name="Brooks K."/>
            <person name="Churcher C."/>
            <person name="Fahkro D."/>
            <person name="Goodhead I."/>
            <person name="Heath P."/>
            <person name="Mungall K."/>
            <person name="Harris D."/>
            <person name="Hauser H."/>
            <person name="Sanders M."/>
            <person name="Saunders D."/>
            <person name="Seeger K."/>
            <person name="Taylor J.E."/>
            <person name="Walker D."/>
            <person name="White B."/>
            <person name="Young R."/>
            <person name="Kartvelishvili M."/>
            <person name="Sharp S."/>
            <person name="Cross G.A."/>
            <person name="Rudenko G."/>
            <person name="Barry J.D."/>
            <person name="Louis E.J."/>
            <person name="Berriman M."/>
        </authorList>
    </citation>
    <scope>NUCLEOTIDE SEQUENCE</scope>
    <source>
        <strain evidence="12">Lister 427</strain>
    </source>
</reference>
<feature type="compositionally biased region" description="Basic and acidic residues" evidence="8">
    <location>
        <begin position="454"/>
        <end position="463"/>
    </location>
</feature>
<evidence type="ECO:0000256" key="5">
    <source>
        <dbReference type="ARBA" id="ARBA00023136"/>
    </source>
</evidence>
<evidence type="ECO:0000313" key="13">
    <source>
        <dbReference type="EMBL" id="CAQ57489.1"/>
    </source>
</evidence>
<feature type="compositionally biased region" description="Basic and acidic residues" evidence="8">
    <location>
        <begin position="430"/>
        <end position="446"/>
    </location>
</feature>